<proteinExistence type="predicted"/>
<accession>A0A0G4NW82</accession>
<evidence type="ECO:0000313" key="1">
    <source>
        <dbReference type="EMBL" id="CRL18342.1"/>
    </source>
</evidence>
<reference evidence="1 2" key="1">
    <citation type="journal article" date="2014" name="Nat. Commun.">
        <title>Multiple recent horizontal transfers of a large genomic region in cheese making fungi.</title>
        <authorList>
            <person name="Cheeseman K."/>
            <person name="Ropars J."/>
            <person name="Renault P."/>
            <person name="Dupont J."/>
            <person name="Gouzy J."/>
            <person name="Branca A."/>
            <person name="Abraham A.L."/>
            <person name="Ceppi M."/>
            <person name="Conseiller E."/>
            <person name="Debuchy R."/>
            <person name="Malagnac F."/>
            <person name="Goarin A."/>
            <person name="Silar P."/>
            <person name="Lacoste S."/>
            <person name="Sallet E."/>
            <person name="Bensimon A."/>
            <person name="Giraud T."/>
            <person name="Brygoo Y."/>
        </authorList>
    </citation>
    <scope>NUCLEOTIDE SEQUENCE [LARGE SCALE GENOMIC DNA]</scope>
    <source>
        <strain evidence="2">FM 013</strain>
    </source>
</reference>
<name>A0A0G4NW82_PENC3</name>
<evidence type="ECO:0000313" key="2">
    <source>
        <dbReference type="Proteomes" id="UP000053732"/>
    </source>
</evidence>
<organism evidence="1 2">
    <name type="scientific">Penicillium camemberti (strain FM 013)</name>
    <dbReference type="NCBI Taxonomy" id="1429867"/>
    <lineage>
        <taxon>Eukaryota</taxon>
        <taxon>Fungi</taxon>
        <taxon>Dikarya</taxon>
        <taxon>Ascomycota</taxon>
        <taxon>Pezizomycotina</taxon>
        <taxon>Eurotiomycetes</taxon>
        <taxon>Eurotiomycetidae</taxon>
        <taxon>Eurotiales</taxon>
        <taxon>Aspergillaceae</taxon>
        <taxon>Penicillium</taxon>
    </lineage>
</organism>
<sequence length="87" mass="9853">MPLNILLSWDRAKGIAMALEHGYPMKPFSMQEILNRDGISNAACKPRNPETYLMGLCLSIVATLPWLYCHDALFPLERLNASKDIFD</sequence>
<dbReference type="EMBL" id="HG793135">
    <property type="protein sequence ID" value="CRL18342.1"/>
    <property type="molecule type" value="Genomic_DNA"/>
</dbReference>
<gene>
    <name evidence="1" type="ORF">PCAMFM013_S002g000212</name>
</gene>
<dbReference type="Proteomes" id="UP000053732">
    <property type="component" value="Unassembled WGS sequence"/>
</dbReference>
<keyword evidence="2" id="KW-1185">Reference proteome</keyword>
<protein>
    <submittedName>
        <fullName evidence="1">Str. FM013</fullName>
    </submittedName>
</protein>
<dbReference type="AlphaFoldDB" id="A0A0G4NW82"/>